<dbReference type="Pfam" id="PF00005">
    <property type="entry name" value="ABC_tran"/>
    <property type="match status" value="2"/>
</dbReference>
<dbReference type="InterPro" id="IPR003593">
    <property type="entry name" value="AAA+_ATPase"/>
</dbReference>
<dbReference type="RefSeq" id="WP_056969853.1">
    <property type="nucleotide sequence ID" value="NZ_CALFMW010000065.1"/>
</dbReference>
<feature type="domain" description="ABC transporter" evidence="5">
    <location>
        <begin position="275"/>
        <end position="501"/>
    </location>
</feature>
<protein>
    <submittedName>
        <fullName evidence="6">ABC-F family ATP-binding cassette domain-containing protein</fullName>
    </submittedName>
</protein>
<evidence type="ECO:0000259" key="5">
    <source>
        <dbReference type="PROSITE" id="PS50893"/>
    </source>
</evidence>
<dbReference type="PANTHER" id="PTHR19211:SF14">
    <property type="entry name" value="ATP-BINDING CASSETTE SUB-FAMILY F MEMBER 1"/>
    <property type="match status" value="1"/>
</dbReference>
<feature type="compositionally biased region" description="Basic residues" evidence="4">
    <location>
        <begin position="206"/>
        <end position="218"/>
    </location>
</feature>
<feature type="region of interest" description="Disordered" evidence="4">
    <location>
        <begin position="201"/>
        <end position="222"/>
    </location>
</feature>
<proteinExistence type="predicted"/>
<dbReference type="GO" id="GO:0016887">
    <property type="term" value="F:ATP hydrolysis activity"/>
    <property type="evidence" value="ECO:0007669"/>
    <property type="project" value="InterPro"/>
</dbReference>
<evidence type="ECO:0000256" key="1">
    <source>
        <dbReference type="ARBA" id="ARBA00022737"/>
    </source>
</evidence>
<dbReference type="AlphaFoldDB" id="A0A5P5ZKF1"/>
<dbReference type="InterPro" id="IPR050611">
    <property type="entry name" value="ABCF"/>
</dbReference>
<dbReference type="SMART" id="SM00382">
    <property type="entry name" value="AAA"/>
    <property type="match status" value="2"/>
</dbReference>
<reference evidence="6 7" key="1">
    <citation type="submission" date="2019-09" db="EMBL/GenBank/DDBJ databases">
        <title>Genome sequencing of Lactobacillus acetotolerans.</title>
        <authorList>
            <person name="Kim K."/>
        </authorList>
    </citation>
    <scope>NUCLEOTIDE SEQUENCE [LARGE SCALE GENOMIC DNA]</scope>
    <source>
        <strain evidence="6 7">LA749</strain>
    </source>
</reference>
<dbReference type="PROSITE" id="PS00211">
    <property type="entry name" value="ABC_TRANSPORTER_1"/>
    <property type="match status" value="1"/>
</dbReference>
<dbReference type="PANTHER" id="PTHR19211">
    <property type="entry name" value="ATP-BINDING TRANSPORT PROTEIN-RELATED"/>
    <property type="match status" value="1"/>
</dbReference>
<evidence type="ECO:0000256" key="4">
    <source>
        <dbReference type="SAM" id="MobiDB-lite"/>
    </source>
</evidence>
<organism evidence="6 7">
    <name type="scientific">Lactobacillus acetotolerans</name>
    <dbReference type="NCBI Taxonomy" id="1600"/>
    <lineage>
        <taxon>Bacteria</taxon>
        <taxon>Bacillati</taxon>
        <taxon>Bacillota</taxon>
        <taxon>Bacilli</taxon>
        <taxon>Lactobacillales</taxon>
        <taxon>Lactobacillaceae</taxon>
        <taxon>Lactobacillus</taxon>
    </lineage>
</organism>
<dbReference type="CDD" id="cd03221">
    <property type="entry name" value="ABCF_EF-3"/>
    <property type="match status" value="1"/>
</dbReference>
<evidence type="ECO:0000313" key="7">
    <source>
        <dbReference type="Proteomes" id="UP000325393"/>
    </source>
</evidence>
<evidence type="ECO:0000256" key="2">
    <source>
        <dbReference type="ARBA" id="ARBA00022741"/>
    </source>
</evidence>
<evidence type="ECO:0000256" key="3">
    <source>
        <dbReference type="ARBA" id="ARBA00022840"/>
    </source>
</evidence>
<dbReference type="InterPro" id="IPR027417">
    <property type="entry name" value="P-loop_NTPase"/>
</dbReference>
<keyword evidence="3 6" id="KW-0067">ATP-binding</keyword>
<dbReference type="Proteomes" id="UP000325393">
    <property type="component" value="Chromosome"/>
</dbReference>
<keyword evidence="1" id="KW-0677">Repeat</keyword>
<sequence>MELIKIINFKISFGNRDLFNIPELNINTNEKIGLIGNNGVGKTTLLKAIDQNNNLNVTHGKIVKNCSTIFVPQLLDYGGISGGERERQAIDKAIYNLKREPNSLLLLDEPTSNLDINQQKWLINILNARDISLLVVSHDRDFLNSVVNTIWCIKDKKVTQFNGKYSDYEKFEQTKKQKEEAAFNVHQHRIARLKKASTQKLQQGKAAKKLTHNKSKHKSYSDWKTKNGERAEKNLLKTSHILAKRISNEKVVKPITHKKITLKNITTNLTSITIPKNSSLVKIAAQEITIAKKKLFTIPRELGIKATDKILLTGNNGVGKSVFLKKLYKQKIEGIFNKKLRVGYFDQNVASSISEGTVISSIMKTTMFDRSSTMQALGDLNLKEHINDKIATLSGGQLVCFNLAETLLGKYNLILLDEPTNFLDISSIEALENFINDYPFAIIIVSHDKKFISDINVKKWEIVHQQLLTPSYVHQNKNIDKENQIELLKFKLDKLMADPNVSIKEIQNISKQLKQLKSK</sequence>
<dbReference type="PROSITE" id="PS50893">
    <property type="entry name" value="ABC_TRANSPORTER_2"/>
    <property type="match status" value="1"/>
</dbReference>
<dbReference type="EMBL" id="CP044496">
    <property type="protein sequence ID" value="QFG51934.1"/>
    <property type="molecule type" value="Genomic_DNA"/>
</dbReference>
<dbReference type="InterPro" id="IPR003439">
    <property type="entry name" value="ABC_transporter-like_ATP-bd"/>
</dbReference>
<dbReference type="InterPro" id="IPR017871">
    <property type="entry name" value="ABC_transporter-like_CS"/>
</dbReference>
<gene>
    <name evidence="6" type="ORF">LA749_08095</name>
</gene>
<dbReference type="GO" id="GO:0005524">
    <property type="term" value="F:ATP binding"/>
    <property type="evidence" value="ECO:0007669"/>
    <property type="project" value="UniProtKB-KW"/>
</dbReference>
<name>A0A5P5ZKF1_9LACO</name>
<evidence type="ECO:0000313" key="6">
    <source>
        <dbReference type="EMBL" id="QFG51934.1"/>
    </source>
</evidence>
<dbReference type="SUPFAM" id="SSF52540">
    <property type="entry name" value="P-loop containing nucleoside triphosphate hydrolases"/>
    <property type="match status" value="2"/>
</dbReference>
<accession>A0A5P5ZKF1</accession>
<dbReference type="GeneID" id="78212946"/>
<dbReference type="Gene3D" id="3.40.50.300">
    <property type="entry name" value="P-loop containing nucleotide triphosphate hydrolases"/>
    <property type="match status" value="3"/>
</dbReference>
<keyword evidence="2" id="KW-0547">Nucleotide-binding</keyword>